<dbReference type="InterPro" id="IPR019734">
    <property type="entry name" value="TPR_rpt"/>
</dbReference>
<evidence type="ECO:0000256" key="1">
    <source>
        <dbReference type="PROSITE-ProRule" id="PRU00339"/>
    </source>
</evidence>
<feature type="repeat" description="TPR" evidence="1">
    <location>
        <begin position="60"/>
        <end position="93"/>
    </location>
</feature>
<evidence type="ECO:0008006" key="5">
    <source>
        <dbReference type="Google" id="ProtNLM"/>
    </source>
</evidence>
<evidence type="ECO:0000313" key="4">
    <source>
        <dbReference type="Proteomes" id="UP000289703"/>
    </source>
</evidence>
<dbReference type="Proteomes" id="UP000289703">
    <property type="component" value="Unassembled WGS sequence"/>
</dbReference>
<proteinExistence type="predicted"/>
<dbReference type="SUPFAM" id="SSF48452">
    <property type="entry name" value="TPR-like"/>
    <property type="match status" value="1"/>
</dbReference>
<dbReference type="AlphaFoldDB" id="A0A4Q1JI41"/>
<evidence type="ECO:0000256" key="2">
    <source>
        <dbReference type="SAM" id="SignalP"/>
    </source>
</evidence>
<sequence length="464" mass="54041">MWKYASILILSILISSYVHAQKYQSVSQVDKETFELYQKQQWKQLIVIGEKSIEQGIDFYYLRLRMGIAYYNMKNYRKSAVFFQKLSQQNPEDKSIKEYLYFSYLLGDRSMDAIRMQNELPQTIREKYGIDKIEFISGIYAETKYEFLDDYTINSDQIQQQTVRKQFHHYSLGLNHQVGKRIALFHAYSLVDLKNLTVSEGISFDEEVHQNQYYLKSSFQLGYGTKLVFSGHWVQTKVKGYPFTIETTTEAVLLPLQLKENGNGGNGNGAGGSENGGNGDSGAMVEIYPYANTQNSFIGYMGLQQDISNWKVSVGLLYYDTNDLSRWQQEVSVRFYPLGNLKFYMNGRFTNQMEEKLDGGWLNRRYWNGGLGFQLAKNTWAQLGYSFGDMFMQVENEGYSVYNSINLVKNRGDIGLYQYIFKGKLSIFLLYQKQRERNTYMINDELNRQHINVQSIIGGIKWNF</sequence>
<reference evidence="3 4" key="1">
    <citation type="submission" date="2019-01" db="EMBL/GenBank/DDBJ databases">
        <title>Ancylomarina salipaludis sp. nov., isolated from a salt marsh.</title>
        <authorList>
            <person name="Yoon J.-H."/>
        </authorList>
    </citation>
    <scope>NUCLEOTIDE SEQUENCE [LARGE SCALE GENOMIC DNA]</scope>
    <source>
        <strain evidence="3 4">SHSM-M15</strain>
    </source>
</reference>
<dbReference type="OrthoDB" id="819143at2"/>
<feature type="signal peptide" evidence="2">
    <location>
        <begin position="1"/>
        <end position="20"/>
    </location>
</feature>
<dbReference type="InterPro" id="IPR011990">
    <property type="entry name" value="TPR-like_helical_dom_sf"/>
</dbReference>
<keyword evidence="4" id="KW-1185">Reference proteome</keyword>
<dbReference type="RefSeq" id="WP_129255605.1">
    <property type="nucleotide sequence ID" value="NZ_SAXA01000019.1"/>
</dbReference>
<dbReference type="PROSITE" id="PS50005">
    <property type="entry name" value="TPR"/>
    <property type="match status" value="1"/>
</dbReference>
<keyword evidence="1" id="KW-0802">TPR repeat</keyword>
<accession>A0A4Q1JI41</accession>
<keyword evidence="2" id="KW-0732">Signal</keyword>
<evidence type="ECO:0000313" key="3">
    <source>
        <dbReference type="EMBL" id="RXQ88147.1"/>
    </source>
</evidence>
<comment type="caution">
    <text evidence="3">The sequence shown here is derived from an EMBL/GenBank/DDBJ whole genome shotgun (WGS) entry which is preliminary data.</text>
</comment>
<protein>
    <recommendedName>
        <fullName evidence="5">Tetratricopeptide repeat protein</fullName>
    </recommendedName>
</protein>
<feature type="chain" id="PRO_5020484123" description="Tetratricopeptide repeat protein" evidence="2">
    <location>
        <begin position="21"/>
        <end position="464"/>
    </location>
</feature>
<gene>
    <name evidence="3" type="ORF">EO244_15550</name>
</gene>
<dbReference type="EMBL" id="SAXA01000019">
    <property type="protein sequence ID" value="RXQ88147.1"/>
    <property type="molecule type" value="Genomic_DNA"/>
</dbReference>
<organism evidence="3 4">
    <name type="scientific">Ancylomarina salipaludis</name>
    <dbReference type="NCBI Taxonomy" id="2501299"/>
    <lineage>
        <taxon>Bacteria</taxon>
        <taxon>Pseudomonadati</taxon>
        <taxon>Bacteroidota</taxon>
        <taxon>Bacteroidia</taxon>
        <taxon>Marinilabiliales</taxon>
        <taxon>Marinifilaceae</taxon>
        <taxon>Ancylomarina</taxon>
    </lineage>
</organism>
<name>A0A4Q1JI41_9BACT</name>
<dbReference type="Gene3D" id="1.25.40.10">
    <property type="entry name" value="Tetratricopeptide repeat domain"/>
    <property type="match status" value="1"/>
</dbReference>